<dbReference type="SUPFAM" id="SSF53756">
    <property type="entry name" value="UDP-Glycosyltransferase/glycogen phosphorylase"/>
    <property type="match status" value="1"/>
</dbReference>
<dbReference type="Proteomes" id="UP000001357">
    <property type="component" value="Unassembled WGS sequence"/>
</dbReference>
<evidence type="ECO:0000256" key="11">
    <source>
        <dbReference type="ARBA" id="ARBA00045065"/>
    </source>
</evidence>
<comment type="similarity">
    <text evidence="12">Belongs to the glycosyltransferase group 1 family. Glycosyltransferase 4 subfamily.</text>
</comment>
<evidence type="ECO:0000256" key="4">
    <source>
        <dbReference type="ARBA" id="ARBA00022018"/>
    </source>
</evidence>
<dbReference type="PANTHER" id="PTHR45919:SF1">
    <property type="entry name" value="GDP-MAN:MAN(3)GLCNAC(2)-PP-DOL ALPHA-1,2-MANNOSYLTRANSFERASE"/>
    <property type="match status" value="1"/>
</dbReference>
<sequence>MLVLLLSFVFLAVQATLVVGLAAWLVAWVAVRIYRPKDYVAVQRDLGQKRTGQHRSTVAFFHPFCNAGGGGERVLWSAIQAVHRVHPDYHVLLYSGDTDATADMILTRAAERFGLVIDARRVTIAFLHTRSYVEAHHYPHFTMLLQSLGSLVLGLEAICLHRPDVFLDTMGYAFVLPLVRLLAGSRVGCYVHYPTISTDMLSKVRDRRADFNNDVTVGRSQLLTQVKLLYYNIFALAYGLAGAFAAVVMTNSSWTHNHIRQLWFGSPRHARVVYPPCDTSGLEHLDIDRPREQLIVSVAQFRPEKDHALQIEAFALLHQRRPHVKLVLVGGCRNEGDARRVASLRAQATALGLQSPDSIDFRVNVDYAELKDWLSRAMIGLHTMRDEHFGIGVVEFLAAGPIALAHNSAGPKQDIVIPYENEPTGFLAETAQEFANKMEMILDMPEGQRQQLRARARAAVSNRFSDEAFKAAFLETIAPIMSA</sequence>
<dbReference type="Gene3D" id="3.40.50.2000">
    <property type="entry name" value="Glycogen Phosphorylase B"/>
    <property type="match status" value="1"/>
</dbReference>
<keyword evidence="8 12" id="KW-0256">Endoplasmic reticulum</keyword>
<dbReference type="eggNOG" id="KOG1387">
    <property type="taxonomic scope" value="Eukaryota"/>
</dbReference>
<evidence type="ECO:0000256" key="7">
    <source>
        <dbReference type="ARBA" id="ARBA00022692"/>
    </source>
</evidence>
<comment type="subcellular location">
    <subcellularLocation>
        <location evidence="1">Endoplasmic reticulum membrane</location>
        <topology evidence="1">Single-pass membrane protein</topology>
    </subcellularLocation>
</comment>
<dbReference type="InterPro" id="IPR031814">
    <property type="entry name" value="ALG11_N"/>
</dbReference>
<dbReference type="GO" id="GO:0006488">
    <property type="term" value="P:dolichol-linked oligosaccharide biosynthetic process"/>
    <property type="evidence" value="ECO:0000318"/>
    <property type="project" value="GO_Central"/>
</dbReference>
<dbReference type="GO" id="GO:0005789">
    <property type="term" value="C:endoplasmic reticulum membrane"/>
    <property type="evidence" value="ECO:0000318"/>
    <property type="project" value="GO_Central"/>
</dbReference>
<evidence type="ECO:0000313" key="16">
    <source>
        <dbReference type="EMBL" id="EDQ87667.1"/>
    </source>
</evidence>
<evidence type="ECO:0000256" key="12">
    <source>
        <dbReference type="RuleBase" id="RU367051"/>
    </source>
</evidence>
<feature type="transmembrane region" description="Helical" evidence="12">
    <location>
        <begin position="229"/>
        <end position="250"/>
    </location>
</feature>
<feature type="domain" description="ALG11 mannosyltransferase N-terminal" evidence="15">
    <location>
        <begin position="56"/>
        <end position="263"/>
    </location>
</feature>
<dbReference type="GeneID" id="5892860"/>
<dbReference type="UniPathway" id="UPA00378"/>
<dbReference type="Pfam" id="PF00534">
    <property type="entry name" value="Glycos_transf_1"/>
    <property type="match status" value="1"/>
</dbReference>
<keyword evidence="17" id="KW-1185">Reference proteome</keyword>
<evidence type="ECO:0000256" key="6">
    <source>
        <dbReference type="ARBA" id="ARBA00022679"/>
    </source>
</evidence>
<evidence type="ECO:0000259" key="15">
    <source>
        <dbReference type="Pfam" id="PF15924"/>
    </source>
</evidence>
<evidence type="ECO:0000256" key="1">
    <source>
        <dbReference type="ARBA" id="ARBA00004389"/>
    </source>
</evidence>
<dbReference type="OMA" id="ARLYGWV"/>
<keyword evidence="10 12" id="KW-0472">Membrane</keyword>
<dbReference type="FunCoup" id="A9V494">
    <property type="interactions" value="1105"/>
</dbReference>
<dbReference type="InParanoid" id="A9V494"/>
<keyword evidence="7 12" id="KW-0812">Transmembrane</keyword>
<dbReference type="CDD" id="cd03806">
    <property type="entry name" value="GT4_ALG11-like"/>
    <property type="match status" value="1"/>
</dbReference>
<keyword evidence="5 12" id="KW-0328">Glycosyltransferase</keyword>
<evidence type="ECO:0000256" key="9">
    <source>
        <dbReference type="ARBA" id="ARBA00022989"/>
    </source>
</evidence>
<keyword evidence="6 12" id="KW-0808">Transferase</keyword>
<name>A9V494_MONBE</name>
<organism evidence="16 17">
    <name type="scientific">Monosiga brevicollis</name>
    <name type="common">Choanoflagellate</name>
    <dbReference type="NCBI Taxonomy" id="81824"/>
    <lineage>
        <taxon>Eukaryota</taxon>
        <taxon>Choanoflagellata</taxon>
        <taxon>Craspedida</taxon>
        <taxon>Salpingoecidae</taxon>
        <taxon>Monosiga</taxon>
    </lineage>
</organism>
<proteinExistence type="inferred from homology"/>
<evidence type="ECO:0000256" key="2">
    <source>
        <dbReference type="ARBA" id="ARBA00004922"/>
    </source>
</evidence>
<dbReference type="EC" id="2.4.1.131" evidence="3 12"/>
<evidence type="ECO:0000256" key="8">
    <source>
        <dbReference type="ARBA" id="ARBA00022824"/>
    </source>
</evidence>
<dbReference type="STRING" id="81824.A9V494"/>
<evidence type="ECO:0000313" key="17">
    <source>
        <dbReference type="Proteomes" id="UP000001357"/>
    </source>
</evidence>
<dbReference type="GO" id="GO:0004377">
    <property type="term" value="F:GDP-Man:Man(3)GlcNAc(2)-PP-Dol alpha-1,2-mannosyltransferase activity"/>
    <property type="evidence" value="ECO:0000318"/>
    <property type="project" value="GO_Central"/>
</dbReference>
<evidence type="ECO:0000256" key="13">
    <source>
        <dbReference type="SAM" id="SignalP"/>
    </source>
</evidence>
<comment type="catalytic activity">
    <reaction evidence="11 12">
        <text>an alpha-D-Man-(1-&gt;3)-[alpha-D-Man-(1-&gt;6)]-beta-D-Man-(1-&gt;4)-beta-D-GlcNAc-(1-&gt;4)-alpha-D-GlcNAc-diphospho-di-trans,poly-cis-dolichol + 2 GDP-alpha-D-mannose = an alpha-D-Man-(1-&gt;2)-alpha-D-Man-(1-&gt;2)-alpha-D-Man-(1-&gt;3)-[alpha-D-Man-(1-&gt;6)]-beta-D-Man-(1-&gt;4)-beta-D-GlcNAc-(1-&gt;4)-alpha-D-GlcNAc-diphospho-di-trans,poly-cis-dolichol + 2 GDP + 2 H(+)</text>
        <dbReference type="Rhea" id="RHEA:29523"/>
        <dbReference type="Rhea" id="RHEA-COMP:19515"/>
        <dbReference type="Rhea" id="RHEA-COMP:19516"/>
        <dbReference type="ChEBI" id="CHEBI:15378"/>
        <dbReference type="ChEBI" id="CHEBI:57527"/>
        <dbReference type="ChEBI" id="CHEBI:58189"/>
        <dbReference type="ChEBI" id="CHEBI:132511"/>
        <dbReference type="ChEBI" id="CHEBI:132515"/>
        <dbReference type="EC" id="2.4.1.131"/>
    </reaction>
    <physiologicalReaction direction="left-to-right" evidence="11 12">
        <dbReference type="Rhea" id="RHEA:29524"/>
    </physiologicalReaction>
</comment>
<evidence type="ECO:0000259" key="14">
    <source>
        <dbReference type="Pfam" id="PF00534"/>
    </source>
</evidence>
<dbReference type="Pfam" id="PF15924">
    <property type="entry name" value="ALG11_N"/>
    <property type="match status" value="1"/>
</dbReference>
<accession>A9V494</accession>
<protein>
    <recommendedName>
        <fullName evidence="4 12">GDP-Man:Man(3)GlcNAc(2)-PP-Dol alpha-1,2-mannosyltransferase</fullName>
        <ecNumber evidence="3 12">2.4.1.131</ecNumber>
    </recommendedName>
</protein>
<dbReference type="EMBL" id="CH991558">
    <property type="protein sequence ID" value="EDQ87667.1"/>
    <property type="molecule type" value="Genomic_DNA"/>
</dbReference>
<evidence type="ECO:0000256" key="5">
    <source>
        <dbReference type="ARBA" id="ARBA00022676"/>
    </source>
</evidence>
<evidence type="ECO:0000256" key="10">
    <source>
        <dbReference type="ARBA" id="ARBA00023136"/>
    </source>
</evidence>
<comment type="pathway">
    <text evidence="2 12">Protein modification; protein glycosylation.</text>
</comment>
<dbReference type="InterPro" id="IPR038013">
    <property type="entry name" value="ALG11"/>
</dbReference>
<dbReference type="KEGG" id="mbr:MONBRDRAFT_27085"/>
<feature type="signal peptide" evidence="13">
    <location>
        <begin position="1"/>
        <end position="15"/>
    </location>
</feature>
<keyword evidence="13" id="KW-0732">Signal</keyword>
<dbReference type="AlphaFoldDB" id="A9V494"/>
<reference evidence="16 17" key="1">
    <citation type="journal article" date="2008" name="Nature">
        <title>The genome of the choanoflagellate Monosiga brevicollis and the origin of metazoans.</title>
        <authorList>
            <consortium name="JGI Sequencing"/>
            <person name="King N."/>
            <person name="Westbrook M.J."/>
            <person name="Young S.L."/>
            <person name="Kuo A."/>
            <person name="Abedin M."/>
            <person name="Chapman J."/>
            <person name="Fairclough S."/>
            <person name="Hellsten U."/>
            <person name="Isogai Y."/>
            <person name="Letunic I."/>
            <person name="Marr M."/>
            <person name="Pincus D."/>
            <person name="Putnam N."/>
            <person name="Rokas A."/>
            <person name="Wright K.J."/>
            <person name="Zuzow R."/>
            <person name="Dirks W."/>
            <person name="Good M."/>
            <person name="Goodstein D."/>
            <person name="Lemons D."/>
            <person name="Li W."/>
            <person name="Lyons J.B."/>
            <person name="Morris A."/>
            <person name="Nichols S."/>
            <person name="Richter D.J."/>
            <person name="Salamov A."/>
            <person name="Bork P."/>
            <person name="Lim W.A."/>
            <person name="Manning G."/>
            <person name="Miller W.T."/>
            <person name="McGinnis W."/>
            <person name="Shapiro H."/>
            <person name="Tjian R."/>
            <person name="Grigoriev I.V."/>
            <person name="Rokhsar D."/>
        </authorList>
    </citation>
    <scope>NUCLEOTIDE SEQUENCE [LARGE SCALE GENOMIC DNA]</scope>
    <source>
        <strain evidence="17">MX1 / ATCC 50154</strain>
    </source>
</reference>
<gene>
    <name evidence="16" type="ORF">MONBRDRAFT_27085</name>
</gene>
<feature type="chain" id="PRO_5012858774" description="GDP-Man:Man(3)GlcNAc(2)-PP-Dol alpha-1,2-mannosyltransferase" evidence="13">
    <location>
        <begin position="16"/>
        <end position="483"/>
    </location>
</feature>
<comment type="function">
    <text evidence="12">GDP-Man:Man(3)GlcNAc(2)-PP-Dol alpha-1,2-mannosyltransferase that operates in the biosynthetic pathway of dolichol-linked oligosaccharides, the glycan precursors employed in protein asparagine (N)-glycosylation. The assembly of dolichol-linked oligosaccharides begins on the cytosolic side of the endoplasmic reticulum membrane and finishes in its lumen. The sequential addition of sugars to dolichol pyrophosphate produces dolichol-linked oligosaccharides containing fourteen sugars, including two GlcNAcs, nine mannoses and three glucoses. Once assembled, the oligosaccharide is transferred from the lipid to nascent proteins by oligosaccharyltransferases. Catalyzes, on the cytoplasmic face of the endoplasmic reticulum, the addition of the fourth and fifth mannose residues to the dolichol-linked oligosaccharide chain, to produce Man(5)GlcNAc(2)-PP-dolichol core oligosaccharide.</text>
</comment>
<dbReference type="RefSeq" id="XP_001747587.1">
    <property type="nucleotide sequence ID" value="XM_001747535.1"/>
</dbReference>
<dbReference type="PANTHER" id="PTHR45919">
    <property type="entry name" value="GDP-MAN:MAN(3)GLCNAC(2)-PP-DOL ALPHA-1,2-MANNOSYLTRANSFERASE"/>
    <property type="match status" value="1"/>
</dbReference>
<dbReference type="InterPro" id="IPR001296">
    <property type="entry name" value="Glyco_trans_1"/>
</dbReference>
<feature type="domain" description="Glycosyl transferase family 1" evidence="14">
    <location>
        <begin position="291"/>
        <end position="457"/>
    </location>
</feature>
<evidence type="ECO:0000256" key="3">
    <source>
        <dbReference type="ARBA" id="ARBA00012645"/>
    </source>
</evidence>
<keyword evidence="9 12" id="KW-1133">Transmembrane helix</keyword>